<reference evidence="1 2" key="1">
    <citation type="submission" date="2021-06" db="EMBL/GenBank/DDBJ databases">
        <authorList>
            <person name="Kallberg Y."/>
            <person name="Tangrot J."/>
            <person name="Rosling A."/>
        </authorList>
    </citation>
    <scope>NUCLEOTIDE SEQUENCE [LARGE SCALE GENOMIC DNA]</scope>
    <source>
        <strain evidence="1 2">120-4 pot B 10/14</strain>
    </source>
</reference>
<proteinExistence type="predicted"/>
<dbReference type="InterPro" id="IPR043504">
    <property type="entry name" value="Peptidase_S1_PA_chymotrypsin"/>
</dbReference>
<dbReference type="InterPro" id="IPR009003">
    <property type="entry name" value="Peptidase_S1_PA"/>
</dbReference>
<dbReference type="SUPFAM" id="SSF50494">
    <property type="entry name" value="Trypsin-like serine proteases"/>
    <property type="match status" value="1"/>
</dbReference>
<comment type="caution">
    <text evidence="1">The sequence shown here is derived from an EMBL/GenBank/DDBJ whole genome shotgun (WGS) entry which is preliminary data.</text>
</comment>
<evidence type="ECO:0000313" key="1">
    <source>
        <dbReference type="EMBL" id="CAG8733320.1"/>
    </source>
</evidence>
<name>A0ABN7V6D2_GIGMA</name>
<dbReference type="EMBL" id="CAJVQB010009755">
    <property type="protein sequence ID" value="CAG8733320.1"/>
    <property type="molecule type" value="Genomic_DNA"/>
</dbReference>
<evidence type="ECO:0000313" key="2">
    <source>
        <dbReference type="Proteomes" id="UP000789901"/>
    </source>
</evidence>
<dbReference type="Gene3D" id="2.40.10.10">
    <property type="entry name" value="Trypsin-like serine proteases"/>
    <property type="match status" value="2"/>
</dbReference>
<feature type="non-terminal residue" evidence="1">
    <location>
        <position position="1"/>
    </location>
</feature>
<dbReference type="Proteomes" id="UP000789901">
    <property type="component" value="Unassembled WGS sequence"/>
</dbReference>
<accession>A0ABN7V6D2</accession>
<sequence length="214" mass="23877">INYLDEGNLFPSLDSKFKYRQNKTKRNSPNKVKRNIEIRLLGGDGLHNEEDDDAGFWVRNGSQILLASAGHCTVNGPYVGPPDDMSVDFLYLPWNSDEPQNLIGRMSIYSIVGFDEGYILKENDLLNAVPAIRNSDNPYFPELPIVGYLPLFTIGAYLCKSGHTTHVTCGVLKSFNAVQSNEGNGNIYTYFEVWLADLIVRDGDSGSLAFKFVL</sequence>
<organism evidence="1 2">
    <name type="scientific">Gigaspora margarita</name>
    <dbReference type="NCBI Taxonomy" id="4874"/>
    <lineage>
        <taxon>Eukaryota</taxon>
        <taxon>Fungi</taxon>
        <taxon>Fungi incertae sedis</taxon>
        <taxon>Mucoromycota</taxon>
        <taxon>Glomeromycotina</taxon>
        <taxon>Glomeromycetes</taxon>
        <taxon>Diversisporales</taxon>
        <taxon>Gigasporaceae</taxon>
        <taxon>Gigaspora</taxon>
    </lineage>
</organism>
<keyword evidence="2" id="KW-1185">Reference proteome</keyword>
<gene>
    <name evidence="1" type="ORF">GMARGA_LOCUS14607</name>
</gene>
<protein>
    <submittedName>
        <fullName evidence="1">3672_t:CDS:1</fullName>
    </submittedName>
</protein>